<keyword evidence="9" id="KW-1133">Transmembrane helix</keyword>
<organism evidence="12 13">
    <name type="scientific">Geomonas paludis</name>
    <dbReference type="NCBI Taxonomy" id="2740185"/>
    <lineage>
        <taxon>Bacteria</taxon>
        <taxon>Pseudomonadati</taxon>
        <taxon>Thermodesulfobacteriota</taxon>
        <taxon>Desulfuromonadia</taxon>
        <taxon>Geobacterales</taxon>
        <taxon>Geobacteraceae</taxon>
        <taxon>Geomonas</taxon>
    </lineage>
</organism>
<sequence length="421" mass="47504">MTMSTTTLLIALYLARFAAACLLRYLNLRHLRRYGSIVPDGFADAVDAQALAKSASYTLAQSRLALIDSIYDSALLLVFMFTPLLPLYDHWIASLTDSFVLRGVLFMLILTLVQEVLDIPFSLYSTFRLERRYGFNTTTPALWLSDLLKSTLISAALTAIVISAALLLVQHSPGFWWLWVWAFFALFSIVMIYVSPYIIEPLFSKFEPLGDPELEEEIREMLQKADLRVKDVQQMDASRRSLHSNAYFTGIGRVKRIVLYDTLLKQMQRPELLAILAHEAGHWKKGHIWKRLVLMEAAALALFFLVHQVMAWGGLPLLFGLPQASFLAQVLMVSFIFSIVSFPLTPIGSWLSRRNEWEADRFAADLSGAPDALASALVKLSTENLSNLHPHPLYAAFYYSHPPVVDRVAVLRGMKTKDASE</sequence>
<evidence type="ECO:0000313" key="13">
    <source>
        <dbReference type="Proteomes" id="UP000568888"/>
    </source>
</evidence>
<feature type="active site" evidence="6">
    <location>
        <position position="279"/>
    </location>
</feature>
<keyword evidence="1 8" id="KW-0645">Protease</keyword>
<feature type="domain" description="CAAX prenyl protease 1 N-terminal" evidence="11">
    <location>
        <begin position="28"/>
        <end position="205"/>
    </location>
</feature>
<feature type="binding site" evidence="7">
    <location>
        <position position="282"/>
    </location>
    <ligand>
        <name>Zn(2+)</name>
        <dbReference type="ChEBI" id="CHEBI:29105"/>
        <note>catalytic</note>
    </ligand>
</feature>
<evidence type="ECO:0000256" key="6">
    <source>
        <dbReference type="PIRSR" id="PIRSR627057-1"/>
    </source>
</evidence>
<dbReference type="InterPro" id="IPR001915">
    <property type="entry name" value="Peptidase_M48"/>
</dbReference>
<dbReference type="GO" id="GO:0071586">
    <property type="term" value="P:CAAX-box protein processing"/>
    <property type="evidence" value="ECO:0007669"/>
    <property type="project" value="InterPro"/>
</dbReference>
<comment type="caution">
    <text evidence="12">The sequence shown here is derived from an EMBL/GenBank/DDBJ whole genome shotgun (WGS) entry which is preliminary data.</text>
</comment>
<feature type="binding site" evidence="7">
    <location>
        <position position="278"/>
    </location>
    <ligand>
        <name>Zn(2+)</name>
        <dbReference type="ChEBI" id="CHEBI:29105"/>
        <note>catalytic</note>
    </ligand>
</feature>
<comment type="similarity">
    <text evidence="8">Belongs to the peptidase M48 family.</text>
</comment>
<feature type="binding site" evidence="7">
    <location>
        <position position="356"/>
    </location>
    <ligand>
        <name>Zn(2+)</name>
        <dbReference type="ChEBI" id="CHEBI:29105"/>
        <note>catalytic</note>
    </ligand>
</feature>
<keyword evidence="9" id="KW-0812">Transmembrane</keyword>
<keyword evidence="5 8" id="KW-0482">Metalloprotease</keyword>
<dbReference type="Pfam" id="PF16491">
    <property type="entry name" value="Peptidase_M48_N"/>
    <property type="match status" value="1"/>
</dbReference>
<dbReference type="InterPro" id="IPR027057">
    <property type="entry name" value="CAXX_Prtase_1"/>
</dbReference>
<keyword evidence="2 7" id="KW-0479">Metal-binding</keyword>
<dbReference type="InterPro" id="IPR032456">
    <property type="entry name" value="Peptidase_M48_N"/>
</dbReference>
<name>A0A6V8MS49_9BACT</name>
<evidence type="ECO:0000256" key="9">
    <source>
        <dbReference type="SAM" id="Phobius"/>
    </source>
</evidence>
<reference evidence="13" key="1">
    <citation type="submission" date="2020-06" db="EMBL/GenBank/DDBJ databases">
        <title>Draft genomic sequecing of Geomonas sp. Red736.</title>
        <authorList>
            <person name="Itoh H."/>
            <person name="Xu Z.X."/>
            <person name="Ushijima N."/>
            <person name="Masuda Y."/>
            <person name="Shiratori Y."/>
            <person name="Senoo K."/>
        </authorList>
    </citation>
    <scope>NUCLEOTIDE SEQUENCE [LARGE SCALE GENOMIC DNA]</scope>
    <source>
        <strain evidence="13">Red736</strain>
    </source>
</reference>
<dbReference type="PANTHER" id="PTHR10120">
    <property type="entry name" value="CAAX PRENYL PROTEASE 1"/>
    <property type="match status" value="1"/>
</dbReference>
<evidence type="ECO:0000313" key="12">
    <source>
        <dbReference type="EMBL" id="GFO62948.1"/>
    </source>
</evidence>
<feature type="transmembrane region" description="Helical" evidence="9">
    <location>
        <begin position="100"/>
        <end position="127"/>
    </location>
</feature>
<keyword evidence="9" id="KW-0472">Membrane</keyword>
<evidence type="ECO:0000259" key="10">
    <source>
        <dbReference type="Pfam" id="PF01435"/>
    </source>
</evidence>
<feature type="domain" description="Peptidase M48" evidence="10">
    <location>
        <begin position="210"/>
        <end position="414"/>
    </location>
</feature>
<evidence type="ECO:0000256" key="3">
    <source>
        <dbReference type="ARBA" id="ARBA00022801"/>
    </source>
</evidence>
<evidence type="ECO:0000259" key="11">
    <source>
        <dbReference type="Pfam" id="PF16491"/>
    </source>
</evidence>
<feature type="transmembrane region" description="Helical" evidence="9">
    <location>
        <begin position="326"/>
        <end position="344"/>
    </location>
</feature>
<dbReference type="Pfam" id="PF01435">
    <property type="entry name" value="Peptidase_M48"/>
    <property type="match status" value="1"/>
</dbReference>
<gene>
    <name evidence="12" type="ORF">GMPD_08670</name>
</gene>
<proteinExistence type="inferred from homology"/>
<dbReference type="FunFam" id="3.30.2010.10:FF:000010">
    <property type="entry name" value="M48 family peptidase"/>
    <property type="match status" value="1"/>
</dbReference>
<feature type="transmembrane region" description="Helical" evidence="9">
    <location>
        <begin position="70"/>
        <end position="88"/>
    </location>
</feature>
<keyword evidence="3 8" id="KW-0378">Hydrolase</keyword>
<feature type="active site" description="Proton donor" evidence="6">
    <location>
        <position position="360"/>
    </location>
</feature>
<dbReference type="AlphaFoldDB" id="A0A6V8MS49"/>
<dbReference type="GO" id="GO:0046872">
    <property type="term" value="F:metal ion binding"/>
    <property type="evidence" value="ECO:0007669"/>
    <property type="project" value="UniProtKB-KW"/>
</dbReference>
<dbReference type="Gene3D" id="3.30.2010.10">
    <property type="entry name" value="Metalloproteases ('zincins'), catalytic domain"/>
    <property type="match status" value="1"/>
</dbReference>
<feature type="transmembrane region" description="Helical" evidence="9">
    <location>
        <begin position="6"/>
        <end position="26"/>
    </location>
</feature>
<evidence type="ECO:0000256" key="4">
    <source>
        <dbReference type="ARBA" id="ARBA00022833"/>
    </source>
</evidence>
<evidence type="ECO:0000256" key="1">
    <source>
        <dbReference type="ARBA" id="ARBA00022670"/>
    </source>
</evidence>
<evidence type="ECO:0000256" key="8">
    <source>
        <dbReference type="RuleBase" id="RU003983"/>
    </source>
</evidence>
<feature type="transmembrane region" description="Helical" evidence="9">
    <location>
        <begin position="147"/>
        <end position="169"/>
    </location>
</feature>
<keyword evidence="4 7" id="KW-0862">Zinc</keyword>
<dbReference type="GO" id="GO:0004222">
    <property type="term" value="F:metalloendopeptidase activity"/>
    <property type="evidence" value="ECO:0007669"/>
    <property type="project" value="InterPro"/>
</dbReference>
<evidence type="ECO:0000256" key="2">
    <source>
        <dbReference type="ARBA" id="ARBA00022723"/>
    </source>
</evidence>
<feature type="transmembrane region" description="Helical" evidence="9">
    <location>
        <begin position="175"/>
        <end position="199"/>
    </location>
</feature>
<dbReference type="Proteomes" id="UP000568888">
    <property type="component" value="Unassembled WGS sequence"/>
</dbReference>
<dbReference type="CDD" id="cd07343">
    <property type="entry name" value="M48A_Zmpste24p_like"/>
    <property type="match status" value="1"/>
</dbReference>
<accession>A0A6V8MS49</accession>
<feature type="transmembrane region" description="Helical" evidence="9">
    <location>
        <begin position="292"/>
        <end position="314"/>
    </location>
</feature>
<dbReference type="EMBL" id="BLXY01000001">
    <property type="protein sequence ID" value="GFO62948.1"/>
    <property type="molecule type" value="Genomic_DNA"/>
</dbReference>
<evidence type="ECO:0000256" key="7">
    <source>
        <dbReference type="PIRSR" id="PIRSR627057-2"/>
    </source>
</evidence>
<evidence type="ECO:0000256" key="5">
    <source>
        <dbReference type="ARBA" id="ARBA00023049"/>
    </source>
</evidence>
<protein>
    <submittedName>
        <fullName evidence="12">Peptidase M48</fullName>
    </submittedName>
</protein>
<comment type="cofactor">
    <cofactor evidence="7 8">
        <name>Zn(2+)</name>
        <dbReference type="ChEBI" id="CHEBI:29105"/>
    </cofactor>
    <text evidence="7 8">Binds 1 zinc ion per subunit.</text>
</comment>